<keyword evidence="3 7" id="KW-0812">Transmembrane</keyword>
<dbReference type="GO" id="GO:0005886">
    <property type="term" value="C:plasma membrane"/>
    <property type="evidence" value="ECO:0007669"/>
    <property type="project" value="TreeGrafter"/>
</dbReference>
<dbReference type="RefSeq" id="WP_015773378.1">
    <property type="nucleotide sequence ID" value="NC_013173.1"/>
</dbReference>
<dbReference type="InterPro" id="IPR006037">
    <property type="entry name" value="RCK_C"/>
</dbReference>
<evidence type="ECO:0000259" key="8">
    <source>
        <dbReference type="PROSITE" id="PS51202"/>
    </source>
</evidence>
<feature type="transmembrane region" description="Helical" evidence="7">
    <location>
        <begin position="417"/>
        <end position="450"/>
    </location>
</feature>
<dbReference type="PANTHER" id="PTHR43652">
    <property type="entry name" value="BASIC AMINO ACID ANTIPORTER YFCC-RELATED"/>
    <property type="match status" value="1"/>
</dbReference>
<feature type="transmembrane region" description="Helical" evidence="7">
    <location>
        <begin position="506"/>
        <end position="531"/>
    </location>
</feature>
<keyword evidence="10" id="KW-1185">Reference proteome</keyword>
<feature type="domain" description="RCK C-terminal" evidence="8">
    <location>
        <begin position="309"/>
        <end position="393"/>
    </location>
</feature>
<comment type="subcellular location">
    <subcellularLocation>
        <location evidence="1">Membrane</location>
        <topology evidence="1">Multi-pass membrane protein</topology>
    </subcellularLocation>
</comment>
<dbReference type="HOGENOM" id="CLU_005170_6_1_7"/>
<name>C7LRD5_DESBD</name>
<dbReference type="OrthoDB" id="9765532at2"/>
<dbReference type="STRING" id="525897.Dbac_1177"/>
<dbReference type="PROSITE" id="PS51202">
    <property type="entry name" value="RCK_C"/>
    <property type="match status" value="2"/>
</dbReference>
<feature type="transmembrane region" description="Helical" evidence="7">
    <location>
        <begin position="175"/>
        <end position="197"/>
    </location>
</feature>
<dbReference type="GO" id="GO:0008324">
    <property type="term" value="F:monoatomic cation transmembrane transporter activity"/>
    <property type="evidence" value="ECO:0007669"/>
    <property type="project" value="InterPro"/>
</dbReference>
<feature type="transmembrane region" description="Helical" evidence="7">
    <location>
        <begin position="28"/>
        <end position="45"/>
    </location>
</feature>
<dbReference type="KEGG" id="dba:Dbac_1177"/>
<dbReference type="Pfam" id="PF02080">
    <property type="entry name" value="TrkA_C"/>
    <property type="match status" value="1"/>
</dbReference>
<evidence type="ECO:0000313" key="9">
    <source>
        <dbReference type="EMBL" id="ACU89281.1"/>
    </source>
</evidence>
<evidence type="ECO:0000256" key="2">
    <source>
        <dbReference type="ARBA" id="ARBA00022448"/>
    </source>
</evidence>
<keyword evidence="4" id="KW-0677">Repeat</keyword>
<organism evidence="9 10">
    <name type="scientific">Desulfomicrobium baculatum (strain DSM 4028 / VKM B-1378 / X)</name>
    <name type="common">Desulfovibrio baculatus</name>
    <dbReference type="NCBI Taxonomy" id="525897"/>
    <lineage>
        <taxon>Bacteria</taxon>
        <taxon>Pseudomonadati</taxon>
        <taxon>Thermodesulfobacteriota</taxon>
        <taxon>Desulfovibrionia</taxon>
        <taxon>Desulfovibrionales</taxon>
        <taxon>Desulfomicrobiaceae</taxon>
        <taxon>Desulfomicrobium</taxon>
    </lineage>
</organism>
<dbReference type="InterPro" id="IPR051679">
    <property type="entry name" value="DASS-Related_Transporters"/>
</dbReference>
<feature type="transmembrane region" description="Helical" evidence="7">
    <location>
        <begin position="57"/>
        <end position="80"/>
    </location>
</feature>
<feature type="transmembrane region" description="Helical" evidence="7">
    <location>
        <begin position="100"/>
        <end position="124"/>
    </location>
</feature>
<dbReference type="eggNOG" id="COG0471">
    <property type="taxonomic scope" value="Bacteria"/>
</dbReference>
<evidence type="ECO:0000256" key="1">
    <source>
        <dbReference type="ARBA" id="ARBA00004141"/>
    </source>
</evidence>
<feature type="transmembrane region" description="Helical" evidence="7">
    <location>
        <begin position="543"/>
        <end position="559"/>
    </location>
</feature>
<reference evidence="9 10" key="1">
    <citation type="journal article" date="2009" name="Stand. Genomic Sci.">
        <title>Complete genome sequence of Desulfomicrobium baculatum type strain (X).</title>
        <authorList>
            <person name="Copeland A."/>
            <person name="Spring S."/>
            <person name="Goker M."/>
            <person name="Schneider S."/>
            <person name="Lapidus A."/>
            <person name="Del Rio T.G."/>
            <person name="Tice H."/>
            <person name="Cheng J.F."/>
            <person name="Chen F."/>
            <person name="Nolan M."/>
            <person name="Bruce D."/>
            <person name="Goodwin L."/>
            <person name="Pitluck S."/>
            <person name="Ivanova N."/>
            <person name="Mavrommatis K."/>
            <person name="Ovchinnikova G."/>
            <person name="Pati A."/>
            <person name="Chen A."/>
            <person name="Palaniappan K."/>
            <person name="Land M."/>
            <person name="Hauser L."/>
            <person name="Chang Y.J."/>
            <person name="Jeffries C.C."/>
            <person name="Meincke L."/>
            <person name="Sims D."/>
            <person name="Brettin T."/>
            <person name="Detter J.C."/>
            <person name="Han C."/>
            <person name="Chain P."/>
            <person name="Bristow J."/>
            <person name="Eisen J.A."/>
            <person name="Markowitz V."/>
            <person name="Hugenholtz P."/>
            <person name="Kyrpides N.C."/>
            <person name="Klenk H.P."/>
            <person name="Lucas S."/>
        </authorList>
    </citation>
    <scope>NUCLEOTIDE SEQUENCE [LARGE SCALE GENOMIC DNA]</scope>
    <source>
        <strain evidence="10">DSM 4028 / VKM B-1378 / X</strain>
    </source>
</reference>
<dbReference type="eggNOG" id="COG0490">
    <property type="taxonomic scope" value="Bacteria"/>
</dbReference>
<evidence type="ECO:0000256" key="5">
    <source>
        <dbReference type="ARBA" id="ARBA00022989"/>
    </source>
</evidence>
<keyword evidence="2" id="KW-0813">Transport</keyword>
<dbReference type="eggNOG" id="COG0569">
    <property type="taxonomic scope" value="Bacteria"/>
</dbReference>
<feature type="domain" description="RCK C-terminal" evidence="8">
    <location>
        <begin position="217"/>
        <end position="301"/>
    </location>
</feature>
<dbReference type="EMBL" id="CP001629">
    <property type="protein sequence ID" value="ACU89281.1"/>
    <property type="molecule type" value="Genomic_DNA"/>
</dbReference>
<evidence type="ECO:0000256" key="6">
    <source>
        <dbReference type="ARBA" id="ARBA00023136"/>
    </source>
</evidence>
<dbReference type="PANTHER" id="PTHR43652:SF1">
    <property type="entry name" value="RESPONSE REGULATOR"/>
    <property type="match status" value="1"/>
</dbReference>
<evidence type="ECO:0000313" key="10">
    <source>
        <dbReference type="Proteomes" id="UP000002216"/>
    </source>
</evidence>
<accession>C7LRD5</accession>
<proteinExistence type="predicted"/>
<dbReference type="InterPro" id="IPR036721">
    <property type="entry name" value="RCK_C_sf"/>
</dbReference>
<dbReference type="Pfam" id="PF03600">
    <property type="entry name" value="CitMHS"/>
    <property type="match status" value="1"/>
</dbReference>
<feature type="transmembrane region" description="Helical" evidence="7">
    <location>
        <begin position="579"/>
        <end position="602"/>
    </location>
</feature>
<keyword evidence="5 7" id="KW-1133">Transmembrane helix</keyword>
<feature type="transmembrane region" description="Helical" evidence="7">
    <location>
        <begin position="136"/>
        <end position="155"/>
    </location>
</feature>
<evidence type="ECO:0000256" key="3">
    <source>
        <dbReference type="ARBA" id="ARBA00022692"/>
    </source>
</evidence>
<protein>
    <submittedName>
        <fullName evidence="9">Citrate transporter</fullName>
    </submittedName>
</protein>
<sequence length="604" mass="64348">MTLEIGLVFAILGISMLLFITGWIRADIVAVLVLVSLAATGLLEVEEVLKGFSSEAVIAIAGLLILSAGLVRSGVVRWIAERLNVIAGGSRKRLTVMSSLVPGFLSGFVSDIATVSLFIPVVLRLARKNDMHRSKLLLPIAMGALAGGNLTIIGASHNLVVNDLLQSSGQPALGFFEIAPVGIALIISFAVYTLVLGQRLLPGDNGKSAVESREDRSGLMRTYHLEDRLWEVLLLDDSSWVGKTLQEIALGGGHGLTVLSVVRHDEPQLHNRLDFVLQKQDVLLVSGRRTRVDKMIQEYPGLKVLGHPSQPEKFPSSSGELIEVVVPPRSAMVGKTMTDLNFRTETCLTGVAIWRADTPIRTDVGTIPLQEGDALLLYGAGDQTRSYDPRPGFLWLHKPRPEEAPLRLRHLGKWAALIMAGVVALAGFGLLPIAIAALGGAALMVLIGILPLRQLYEHVEWRTVVLVGGMYPLGLAMEKSGAAGLVSSLIADTLGTLGPHITMMGITLIALLLTQALHGAAVAVIMTPVALDTAGLLGIEPQAFAVAVIVGAAATYLLPEGHPAPLMVQSPGAYETWDYLKFGAGLVVITLAIVAALIPLMWPF</sequence>
<dbReference type="InterPro" id="IPR004680">
    <property type="entry name" value="Cit_transptr-like_dom"/>
</dbReference>
<evidence type="ECO:0000256" key="4">
    <source>
        <dbReference type="ARBA" id="ARBA00022737"/>
    </source>
</evidence>
<dbReference type="AlphaFoldDB" id="C7LRD5"/>
<keyword evidence="6 7" id="KW-0472">Membrane</keyword>
<gene>
    <name evidence="9" type="ordered locus">Dbac_1177</name>
</gene>
<dbReference type="GO" id="GO:0006813">
    <property type="term" value="P:potassium ion transport"/>
    <property type="evidence" value="ECO:0007669"/>
    <property type="project" value="InterPro"/>
</dbReference>
<dbReference type="SUPFAM" id="SSF116726">
    <property type="entry name" value="TrkA C-terminal domain-like"/>
    <property type="match status" value="2"/>
</dbReference>
<evidence type="ECO:0000256" key="7">
    <source>
        <dbReference type="SAM" id="Phobius"/>
    </source>
</evidence>
<dbReference type="Gene3D" id="3.30.70.1450">
    <property type="entry name" value="Regulator of K+ conductance, C-terminal domain"/>
    <property type="match status" value="2"/>
</dbReference>
<feature type="transmembrane region" description="Helical" evidence="7">
    <location>
        <begin position="5"/>
        <end position="22"/>
    </location>
</feature>
<dbReference type="Proteomes" id="UP000002216">
    <property type="component" value="Chromosome"/>
</dbReference>